<comment type="subcellular location">
    <subcellularLocation>
        <location evidence="1 4">Nucleus</location>
    </subcellularLocation>
</comment>
<comment type="similarity">
    <text evidence="2 4">Belongs to the Mediator complex subunit 20 family.</text>
</comment>
<keyword evidence="4" id="KW-0010">Activator</keyword>
<dbReference type="GO" id="GO:0006357">
    <property type="term" value="P:regulation of transcription by RNA polymerase II"/>
    <property type="evidence" value="ECO:0007669"/>
    <property type="project" value="InterPro"/>
</dbReference>
<dbReference type="EMBL" id="CP042196">
    <property type="protein sequence ID" value="QDS74915.1"/>
    <property type="molecule type" value="Genomic_DNA"/>
</dbReference>
<dbReference type="GO" id="GO:0003712">
    <property type="term" value="F:transcription coregulator activity"/>
    <property type="evidence" value="ECO:0007669"/>
    <property type="project" value="InterPro"/>
</dbReference>
<keyword evidence="4" id="KW-0804">Transcription</keyword>
<dbReference type="InterPro" id="IPR013921">
    <property type="entry name" value="Mediator_Med20"/>
</dbReference>
<organism evidence="5 6">
    <name type="scientific">Venturia effusa</name>
    <dbReference type="NCBI Taxonomy" id="50376"/>
    <lineage>
        <taxon>Eukaryota</taxon>
        <taxon>Fungi</taxon>
        <taxon>Dikarya</taxon>
        <taxon>Ascomycota</taxon>
        <taxon>Pezizomycotina</taxon>
        <taxon>Dothideomycetes</taxon>
        <taxon>Pleosporomycetidae</taxon>
        <taxon>Venturiales</taxon>
        <taxon>Venturiaceae</taxon>
        <taxon>Venturia</taxon>
    </lineage>
</organism>
<accession>A0A517LGZ4</accession>
<reference evidence="5 6" key="1">
    <citation type="submission" date="2019-07" db="EMBL/GenBank/DDBJ databases">
        <title>Finished genome of Venturia effusa.</title>
        <authorList>
            <person name="Young C.A."/>
            <person name="Cox M.P."/>
            <person name="Ganley A.R.D."/>
            <person name="David W.J."/>
        </authorList>
    </citation>
    <scope>NUCLEOTIDE SEQUENCE [LARGE SCALE GENOMIC DNA]</scope>
    <source>
        <strain evidence="6">albino</strain>
    </source>
</reference>
<comment type="subunit">
    <text evidence="4">Component of the Mediator complex.</text>
</comment>
<dbReference type="STRING" id="50376.A0A517LGZ4"/>
<evidence type="ECO:0000256" key="3">
    <source>
        <dbReference type="ARBA" id="ARBA00023242"/>
    </source>
</evidence>
<evidence type="ECO:0000313" key="6">
    <source>
        <dbReference type="Proteomes" id="UP000316270"/>
    </source>
</evidence>
<dbReference type="GO" id="GO:0016592">
    <property type="term" value="C:mediator complex"/>
    <property type="evidence" value="ECO:0007669"/>
    <property type="project" value="InterPro"/>
</dbReference>
<dbReference type="AlphaFoldDB" id="A0A517LGZ4"/>
<proteinExistence type="inferred from homology"/>
<dbReference type="OrthoDB" id="1854899at2759"/>
<name>A0A517LGZ4_9PEZI</name>
<keyword evidence="4" id="KW-0805">Transcription regulation</keyword>
<protein>
    <recommendedName>
        <fullName evidence="4">Mediator of RNA polymerase II transcription subunit 20</fullName>
    </recommendedName>
    <alternativeName>
        <fullName evidence="4">Mediator complex subunit 20</fullName>
    </alternativeName>
</protein>
<evidence type="ECO:0000256" key="2">
    <source>
        <dbReference type="ARBA" id="ARBA00010743"/>
    </source>
</evidence>
<sequence>MYSIFLLTKADQLQSLSSIKSRLISRFDPELLGNWSLDHFLFRSVEQDENKPQRFQHILRLGHRPGEAFVAVNQARDKGDASSTKDHVITIPSNQLSSFTTLLRDRFVSLWTPRVSLRVTSGQAYRAGEFVVRIGELRQTGGQQPLRGVVCSIETKVASTSGGQEPNQDHEVHDVEKTVLLETWKRIGEDGAKEVFDAYATDEKCEAGFDEARLWCSILQLRA</sequence>
<dbReference type="Proteomes" id="UP000316270">
    <property type="component" value="Chromosome 12"/>
</dbReference>
<dbReference type="Pfam" id="PF08612">
    <property type="entry name" value="Med20"/>
    <property type="match status" value="1"/>
</dbReference>
<evidence type="ECO:0000256" key="4">
    <source>
        <dbReference type="RuleBase" id="RU364152"/>
    </source>
</evidence>
<keyword evidence="3 4" id="KW-0539">Nucleus</keyword>
<keyword evidence="6" id="KW-1185">Reference proteome</keyword>
<evidence type="ECO:0000256" key="1">
    <source>
        <dbReference type="ARBA" id="ARBA00004123"/>
    </source>
</evidence>
<evidence type="ECO:0000313" key="5">
    <source>
        <dbReference type="EMBL" id="QDS74915.1"/>
    </source>
</evidence>
<comment type="function">
    <text evidence="4">Component of the Mediator complex, a coactivator involved in the regulated transcription of nearly all RNA polymerase II-dependent genes. Mediator functions as a bridge to convey information from gene-specific regulatory proteins to the basal RNA polymerase II transcription machinery. Mediator is recruited to promoters by direct interactions with regulatory proteins and serves as a scaffold for the assembly of a functional preinitiation complex with RNA polymerase II and the general transcription factors.</text>
</comment>
<gene>
    <name evidence="4" type="primary">MED20</name>
    <name evidence="5" type="ORF">FKW77_004142</name>
</gene>